<gene>
    <name evidence="1" type="ORF">Celaphus_00010617</name>
</gene>
<evidence type="ECO:0000313" key="1">
    <source>
        <dbReference type="EMBL" id="OWK02500.1"/>
    </source>
</evidence>
<evidence type="ECO:0000313" key="2">
    <source>
        <dbReference type="Proteomes" id="UP000242450"/>
    </source>
</evidence>
<accession>A0A212C949</accession>
<keyword evidence="2" id="KW-1185">Reference proteome</keyword>
<protein>
    <submittedName>
        <fullName evidence="1">Uncharacterized protein</fullName>
    </submittedName>
</protein>
<dbReference type="EMBL" id="MKHE01000024">
    <property type="protein sequence ID" value="OWK02500.1"/>
    <property type="molecule type" value="Genomic_DNA"/>
</dbReference>
<name>A0A212C949_CEREH</name>
<organism evidence="1 2">
    <name type="scientific">Cervus elaphus hippelaphus</name>
    <name type="common">European red deer</name>
    <dbReference type="NCBI Taxonomy" id="46360"/>
    <lineage>
        <taxon>Eukaryota</taxon>
        <taxon>Metazoa</taxon>
        <taxon>Chordata</taxon>
        <taxon>Craniata</taxon>
        <taxon>Vertebrata</taxon>
        <taxon>Euteleostomi</taxon>
        <taxon>Mammalia</taxon>
        <taxon>Eutheria</taxon>
        <taxon>Laurasiatheria</taxon>
        <taxon>Artiodactyla</taxon>
        <taxon>Ruminantia</taxon>
        <taxon>Pecora</taxon>
        <taxon>Cervidae</taxon>
        <taxon>Cervinae</taxon>
        <taxon>Cervus</taxon>
    </lineage>
</organism>
<sequence>MAAYAELWYSSAWPQKVSVLSRLGPTSEPRRSPDPLPSGLRKHLGLMGLTVEPRPPLVIS</sequence>
<dbReference type="AlphaFoldDB" id="A0A212C949"/>
<dbReference type="Proteomes" id="UP000242450">
    <property type="component" value="Chromosome 24"/>
</dbReference>
<reference evidence="1 2" key="1">
    <citation type="journal article" date="2018" name="Mol. Genet. Genomics">
        <title>The red deer Cervus elaphus genome CerEla1.0: sequencing, annotating, genes, and chromosomes.</title>
        <authorList>
            <person name="Bana N.A."/>
            <person name="Nyiri A."/>
            <person name="Nagy J."/>
            <person name="Frank K."/>
            <person name="Nagy T."/>
            <person name="Steger V."/>
            <person name="Schiller M."/>
            <person name="Lakatos P."/>
            <person name="Sugar L."/>
            <person name="Horn P."/>
            <person name="Barta E."/>
            <person name="Orosz L."/>
        </authorList>
    </citation>
    <scope>NUCLEOTIDE SEQUENCE [LARGE SCALE GENOMIC DNA]</scope>
    <source>
        <strain evidence="1">Hungarian</strain>
    </source>
</reference>
<comment type="caution">
    <text evidence="1">The sequence shown here is derived from an EMBL/GenBank/DDBJ whole genome shotgun (WGS) entry which is preliminary data.</text>
</comment>
<proteinExistence type="predicted"/>